<organism evidence="4 5">
    <name type="scientific">Polyporus arcularius HHB13444</name>
    <dbReference type="NCBI Taxonomy" id="1314778"/>
    <lineage>
        <taxon>Eukaryota</taxon>
        <taxon>Fungi</taxon>
        <taxon>Dikarya</taxon>
        <taxon>Basidiomycota</taxon>
        <taxon>Agaricomycotina</taxon>
        <taxon>Agaricomycetes</taxon>
        <taxon>Polyporales</taxon>
        <taxon>Polyporaceae</taxon>
        <taxon>Polyporus</taxon>
    </lineage>
</organism>
<feature type="domain" description="C2H2-type" evidence="3">
    <location>
        <begin position="3"/>
        <end position="31"/>
    </location>
</feature>
<dbReference type="Pfam" id="PF18759">
    <property type="entry name" value="Plavaka"/>
    <property type="match status" value="1"/>
</dbReference>
<dbReference type="AlphaFoldDB" id="A0A5C3P507"/>
<dbReference type="PROSITE" id="PS50157">
    <property type="entry name" value="ZINC_FINGER_C2H2_2"/>
    <property type="match status" value="1"/>
</dbReference>
<keyword evidence="1" id="KW-0479">Metal-binding</keyword>
<accession>A0A5C3P507</accession>
<dbReference type="InParanoid" id="A0A5C3P507"/>
<evidence type="ECO:0000259" key="3">
    <source>
        <dbReference type="PROSITE" id="PS50157"/>
    </source>
</evidence>
<keyword evidence="5" id="KW-1185">Reference proteome</keyword>
<dbReference type="InterPro" id="IPR041078">
    <property type="entry name" value="Plavaka"/>
</dbReference>
<proteinExistence type="predicted"/>
<name>A0A5C3P507_9APHY</name>
<protein>
    <recommendedName>
        <fullName evidence="3">C2H2-type domain-containing protein</fullName>
    </recommendedName>
</protein>
<keyword evidence="1" id="KW-0863">Zinc-finger</keyword>
<sequence>MARFCSLCMRAFPTFRGLSQHRARYHRHPKPQGPRSKKHFHHHLNGLPCTAEGDLLPANAPPPPRDNSQSCDPFPDRVTFEFAEYVYEKTEQSEEDVGHLLNILAARDVLHGAENIPPIFHNAQHFFHTLDAIKQGQTKWRSVGLRYAGPVEPDSPSWMRQTYVIHFRDTLEAVKNIAASPDFDGSFETAPYTEATRLPSGETTRRICNLMSGQWASRKADELSQLPDTIGATLMPIILGADKTTVSVATGNQEFHPLYMSLGNLTNDMRRAHREAVVPIGFLAIPKGERNVQDSDEFRIFKKQLYHHSIAYIMSPLRPGMTTPVVMLCPDGHYRRAIFELGPFIADYPEQVYLSGVVQGWCPKCLATPDELERARDPRFRELTEHLCEHYDRRTLWETFGIVGDVTPFTEYFPRADIHELLTPDLLHQLIKGTFKDHVVAWVEEYICDTAETVAEAKRILDDIDRRIAAMPLFPGLRRFPHGLNFKQWTGNDTKALMKVYLPAIVGYVPDDMVRCIAALLDFTYLARRSSHTTQDLRDMKATLAEFHRLRPIFEEVGVRPDGFSLPRQHALVHYVRAIQLFGSPNGLCSSITESRHITAVKRPWRRSNRRLALGQILKTGIRLSQLAALRVDLARRGVLTGSVYHHALRTADLDDGTDESQSLQPLYVLTSSLWLSVHARRLEQLAGELEQPDLAAHLRRYLYDYMYPELEAAADVPLDVCPEISPRTRISLYRSARAIFYAPSEAAGVGGMHQEYIRCVPSWYGGPARYDTVLVQINPDEPGMMGMTVARVRAFLSFVYATHRHECALVDWFEVDGDEPDSVTGMWVVKPELLGHIRASGVIPIGSIARGCHLPPVFGQTRIPRQFDHSHTLIAFRRYYVNWFVDYHAHETIV</sequence>
<keyword evidence="1" id="KW-0862">Zinc</keyword>
<dbReference type="GO" id="GO:0008270">
    <property type="term" value="F:zinc ion binding"/>
    <property type="evidence" value="ECO:0007669"/>
    <property type="project" value="UniProtKB-KW"/>
</dbReference>
<dbReference type="InterPro" id="IPR013087">
    <property type="entry name" value="Znf_C2H2_type"/>
</dbReference>
<dbReference type="STRING" id="1314778.A0A5C3P507"/>
<feature type="compositionally biased region" description="Basic residues" evidence="2">
    <location>
        <begin position="21"/>
        <end position="44"/>
    </location>
</feature>
<evidence type="ECO:0000313" key="5">
    <source>
        <dbReference type="Proteomes" id="UP000308197"/>
    </source>
</evidence>
<feature type="region of interest" description="Disordered" evidence="2">
    <location>
        <begin position="21"/>
        <end position="73"/>
    </location>
</feature>
<evidence type="ECO:0000256" key="1">
    <source>
        <dbReference type="PROSITE-ProRule" id="PRU00042"/>
    </source>
</evidence>
<evidence type="ECO:0000256" key="2">
    <source>
        <dbReference type="SAM" id="MobiDB-lite"/>
    </source>
</evidence>
<evidence type="ECO:0000313" key="4">
    <source>
        <dbReference type="EMBL" id="TFK84561.1"/>
    </source>
</evidence>
<dbReference type="PROSITE" id="PS00028">
    <property type="entry name" value="ZINC_FINGER_C2H2_1"/>
    <property type="match status" value="1"/>
</dbReference>
<dbReference type="EMBL" id="ML211308">
    <property type="protein sequence ID" value="TFK84561.1"/>
    <property type="molecule type" value="Genomic_DNA"/>
</dbReference>
<gene>
    <name evidence="4" type="ORF">K466DRAFT_496345</name>
</gene>
<reference evidence="4 5" key="1">
    <citation type="journal article" date="2019" name="Nat. Ecol. Evol.">
        <title>Megaphylogeny resolves global patterns of mushroom evolution.</title>
        <authorList>
            <person name="Varga T."/>
            <person name="Krizsan K."/>
            <person name="Foldi C."/>
            <person name="Dima B."/>
            <person name="Sanchez-Garcia M."/>
            <person name="Sanchez-Ramirez S."/>
            <person name="Szollosi G.J."/>
            <person name="Szarkandi J.G."/>
            <person name="Papp V."/>
            <person name="Albert L."/>
            <person name="Andreopoulos W."/>
            <person name="Angelini C."/>
            <person name="Antonin V."/>
            <person name="Barry K.W."/>
            <person name="Bougher N.L."/>
            <person name="Buchanan P."/>
            <person name="Buyck B."/>
            <person name="Bense V."/>
            <person name="Catcheside P."/>
            <person name="Chovatia M."/>
            <person name="Cooper J."/>
            <person name="Damon W."/>
            <person name="Desjardin D."/>
            <person name="Finy P."/>
            <person name="Geml J."/>
            <person name="Haridas S."/>
            <person name="Hughes K."/>
            <person name="Justo A."/>
            <person name="Karasinski D."/>
            <person name="Kautmanova I."/>
            <person name="Kiss B."/>
            <person name="Kocsube S."/>
            <person name="Kotiranta H."/>
            <person name="LaButti K.M."/>
            <person name="Lechner B.E."/>
            <person name="Liimatainen K."/>
            <person name="Lipzen A."/>
            <person name="Lukacs Z."/>
            <person name="Mihaltcheva S."/>
            <person name="Morgado L.N."/>
            <person name="Niskanen T."/>
            <person name="Noordeloos M.E."/>
            <person name="Ohm R.A."/>
            <person name="Ortiz-Santana B."/>
            <person name="Ovrebo C."/>
            <person name="Racz N."/>
            <person name="Riley R."/>
            <person name="Savchenko A."/>
            <person name="Shiryaev A."/>
            <person name="Soop K."/>
            <person name="Spirin V."/>
            <person name="Szebenyi C."/>
            <person name="Tomsovsky M."/>
            <person name="Tulloss R.E."/>
            <person name="Uehling J."/>
            <person name="Grigoriev I.V."/>
            <person name="Vagvolgyi C."/>
            <person name="Papp T."/>
            <person name="Martin F.M."/>
            <person name="Miettinen O."/>
            <person name="Hibbett D.S."/>
            <person name="Nagy L.G."/>
        </authorList>
    </citation>
    <scope>NUCLEOTIDE SEQUENCE [LARGE SCALE GENOMIC DNA]</scope>
    <source>
        <strain evidence="4 5">HHB13444</strain>
    </source>
</reference>
<dbReference type="Proteomes" id="UP000308197">
    <property type="component" value="Unassembled WGS sequence"/>
</dbReference>